<dbReference type="PRINTS" id="PR00747">
    <property type="entry name" value="GLYHDRLASE47"/>
</dbReference>
<dbReference type="RefSeq" id="WP_332079199.1">
    <property type="nucleotide sequence ID" value="NZ_JAZHBM010000003.1"/>
</dbReference>
<keyword evidence="4" id="KW-0325">Glycoprotein</keyword>
<dbReference type="EC" id="3.2.1.-" evidence="6"/>
<comment type="subcellular location">
    <subcellularLocation>
        <location evidence="1">Endoplasmic reticulum</location>
    </subcellularLocation>
</comment>
<dbReference type="PROSITE" id="PS51257">
    <property type="entry name" value="PROKAR_LIPOPROTEIN"/>
    <property type="match status" value="1"/>
</dbReference>
<evidence type="ECO:0000313" key="6">
    <source>
        <dbReference type="EMBL" id="MEF3083472.1"/>
    </source>
</evidence>
<keyword evidence="3" id="KW-0256">Endoplasmic reticulum</keyword>
<name>A0ABU7WHL1_9GAMM</name>
<evidence type="ECO:0000256" key="5">
    <source>
        <dbReference type="SAM" id="SignalP"/>
    </source>
</evidence>
<feature type="signal peptide" evidence="5">
    <location>
        <begin position="1"/>
        <end position="33"/>
    </location>
</feature>
<evidence type="ECO:0000256" key="4">
    <source>
        <dbReference type="ARBA" id="ARBA00023180"/>
    </source>
</evidence>
<sequence>MSLPRYRFRRRAPAIAFAACAALLAGCASTAPAARTVTTHTVVHVAPDAQRRLDANGADAVMAERVKAEFLHGWRGYRQYAWGRDALKPLSNTGSDWYGESLLMTPVDALDTLLVMGLTDEADAARELIATQLSFDRDLDVKHFEIVIRLLGGLLSGYQMTGDARLLALADDLGTRLLPAFDSPTGLPYVTVNLRTGATSGTESNPAESGTLLLEYGTLARLTGKQVYWDKAWRALEATYAMRSPIGLVGERFDVDTGQWTQTRTHVGARIDSYYEYLWKCWQLFAEPRCRAMWDTHIAALNTHVADEVDGALWYGHVDMASGARIAPRFGALDAFFPGLLAVSGDLDRAARLQRSAFSMWQAHGIEPEVWDYRARKVVSPGYPLRPEIVESAWYLYRLTGDDAWRDMGRAMFDDFVRHTRTDSGFAALANVVTKEKKDDMESFVLAETFKYFYLLYADPATLDPATTVLTTEAHPLRPVTAPP</sequence>
<evidence type="ECO:0000256" key="3">
    <source>
        <dbReference type="ARBA" id="ARBA00022824"/>
    </source>
</evidence>
<dbReference type="SUPFAM" id="SSF48225">
    <property type="entry name" value="Seven-hairpin glycosidases"/>
    <property type="match status" value="1"/>
</dbReference>
<comment type="caution">
    <text evidence="6">The sequence shown here is derived from an EMBL/GenBank/DDBJ whole genome shotgun (WGS) entry which is preliminary data.</text>
</comment>
<dbReference type="EMBL" id="JAZHBM010000003">
    <property type="protein sequence ID" value="MEF3083472.1"/>
    <property type="molecule type" value="Genomic_DNA"/>
</dbReference>
<dbReference type="Proteomes" id="UP001358324">
    <property type="component" value="Unassembled WGS sequence"/>
</dbReference>
<gene>
    <name evidence="6" type="ORF">V3391_14755</name>
</gene>
<dbReference type="InterPro" id="IPR044674">
    <property type="entry name" value="EDEM1/2/3"/>
</dbReference>
<dbReference type="Pfam" id="PF01532">
    <property type="entry name" value="Glyco_hydro_47"/>
    <property type="match status" value="1"/>
</dbReference>
<dbReference type="PANTHER" id="PTHR45679">
    <property type="entry name" value="ER DEGRADATION-ENHANCING ALPHA-MANNOSIDASE-LIKE PROTEIN 2"/>
    <property type="match status" value="1"/>
</dbReference>
<comment type="similarity">
    <text evidence="2">Belongs to the glycosyl hydrolase 47 family.</text>
</comment>
<protein>
    <submittedName>
        <fullName evidence="6">Glycoside hydrolase family 47 protein</fullName>
        <ecNumber evidence="6">3.2.1.-</ecNumber>
    </submittedName>
</protein>
<reference evidence="6 7" key="1">
    <citation type="submission" date="2024-01" db="EMBL/GenBank/DDBJ databases">
        <title>Novel species of the genus Luteimonas isolated from rivers.</title>
        <authorList>
            <person name="Lu H."/>
        </authorList>
    </citation>
    <scope>NUCLEOTIDE SEQUENCE [LARGE SCALE GENOMIC DNA]</scope>
    <source>
        <strain evidence="6 7">SMYT11W</strain>
    </source>
</reference>
<dbReference type="InterPro" id="IPR012341">
    <property type="entry name" value="6hp_glycosidase-like_sf"/>
</dbReference>
<keyword evidence="6" id="KW-0326">Glycosidase</keyword>
<dbReference type="GO" id="GO:0016798">
    <property type="term" value="F:hydrolase activity, acting on glycosyl bonds"/>
    <property type="evidence" value="ECO:0007669"/>
    <property type="project" value="UniProtKB-KW"/>
</dbReference>
<dbReference type="InterPro" id="IPR036026">
    <property type="entry name" value="Seven-hairpin_glycosidases"/>
</dbReference>
<keyword evidence="5" id="KW-0732">Signal</keyword>
<dbReference type="InterPro" id="IPR001382">
    <property type="entry name" value="Glyco_hydro_47"/>
</dbReference>
<dbReference type="Gene3D" id="1.50.10.10">
    <property type="match status" value="1"/>
</dbReference>
<keyword evidence="6" id="KW-0378">Hydrolase</keyword>
<evidence type="ECO:0000256" key="2">
    <source>
        <dbReference type="ARBA" id="ARBA00007658"/>
    </source>
</evidence>
<feature type="chain" id="PRO_5046283810" evidence="5">
    <location>
        <begin position="34"/>
        <end position="484"/>
    </location>
</feature>
<evidence type="ECO:0000313" key="7">
    <source>
        <dbReference type="Proteomes" id="UP001358324"/>
    </source>
</evidence>
<proteinExistence type="inferred from homology"/>
<evidence type="ECO:0000256" key="1">
    <source>
        <dbReference type="ARBA" id="ARBA00004240"/>
    </source>
</evidence>
<keyword evidence="7" id="KW-1185">Reference proteome</keyword>
<dbReference type="PANTHER" id="PTHR45679:SF6">
    <property type="entry name" value="ER DEGRADATION-ENHANCING ALPHA-MANNOSIDASE-LIKE PROTEIN 2"/>
    <property type="match status" value="1"/>
</dbReference>
<accession>A0ABU7WHL1</accession>
<organism evidence="6 7">
    <name type="scientific">Luteimonas flava</name>
    <dbReference type="NCBI Taxonomy" id="3115822"/>
    <lineage>
        <taxon>Bacteria</taxon>
        <taxon>Pseudomonadati</taxon>
        <taxon>Pseudomonadota</taxon>
        <taxon>Gammaproteobacteria</taxon>
        <taxon>Lysobacterales</taxon>
        <taxon>Lysobacteraceae</taxon>
        <taxon>Luteimonas</taxon>
    </lineage>
</organism>